<dbReference type="SUPFAM" id="SSF53697">
    <property type="entry name" value="SIS domain"/>
    <property type="match status" value="1"/>
</dbReference>
<dbReference type="SUPFAM" id="SSF53756">
    <property type="entry name" value="UDP-Glycosyltransferase/glycogen phosphorylase"/>
    <property type="match status" value="1"/>
</dbReference>
<sequence length="653" mass="71360">MKRRLALISEHASPFGVLGGVDSGGQNVYVGQLAKHLAAMGYTVDVFTRRDHTLLPEIADWVDGVRLIHVPAGPATHVRKEDLLPFMADFTGYVLQFCKRQTVTYDLIHANFWMSGLVAADVKRQLGIPFVMTFHALGRVRRLHQGKADEFPDERFAIEDRIAAEADAIIAECPQDEEDLCQLYHADPSKIVIIPCGFNPTEFEPLSKPLARVALGLPANERVLLQLGRMVPRKGIDTVIRSLAHLVQDYQTPAHLIVVGGDGNDFDSRITAEVSRLKAIAAEVGISDRVIFMGRQRREMLKYYYSAADVFITTPWYEPFGITPIEAMACGTPVIGANVGGIKFTVRDGETGYLVPPNEPVAIAERLAYLYQQPELLSTFRQQAIKRANALFTWQTVTTAIARLYERVVAENQPEQRSTINALALIDRRFEGALTALQTSRQQLQDSILSAAAMLSDCFQQGGKVLLCGNGGSAADAQHCAAEFVGRFRCGDRPGFPAMALTADSAVLTAWANDMGYDNVFARQVESFGKAGDVLIGISTSGRSQNVVQAFTVARSLGMQTLAILGGDGGELRLLADHCLLVPSSEPQHIQEVQIVIIHLLCELVEQWFVAPSSVVSRQPLANHLQAIERQLGKAIAPDGKAIAPDQFPAPIG</sequence>
<feature type="binding site" evidence="9">
    <location>
        <begin position="539"/>
        <end position="541"/>
    </location>
    <ligand>
        <name>substrate</name>
    </ligand>
</feature>
<dbReference type="Proteomes" id="UP001476950">
    <property type="component" value="Unassembled WGS sequence"/>
</dbReference>
<feature type="binding site" evidence="9">
    <location>
        <position position="479"/>
    </location>
    <ligand>
        <name>Zn(2+)</name>
        <dbReference type="ChEBI" id="CHEBI:29105"/>
    </ligand>
</feature>
<keyword evidence="8 9" id="KW-0119">Carbohydrate metabolism</keyword>
<dbReference type="Gene3D" id="3.40.50.10490">
    <property type="entry name" value="Glucose-6-phosphate isomerase like protein, domain 1"/>
    <property type="match status" value="1"/>
</dbReference>
<feature type="binding site" evidence="9">
    <location>
        <position position="483"/>
    </location>
    <ligand>
        <name>Zn(2+)</name>
        <dbReference type="ChEBI" id="CHEBI:29105"/>
    </ligand>
</feature>
<comment type="miscellaneous">
    <text evidence="9">The reaction produces a racemic mixture of D-glycero-alpha-D-manno-heptose 7-phosphate and D-glycero-beta-D-manno-heptose 7-phosphate.</text>
</comment>
<evidence type="ECO:0000256" key="9">
    <source>
        <dbReference type="HAMAP-Rule" id="MF_00067"/>
    </source>
</evidence>
<evidence type="ECO:0000259" key="10">
    <source>
        <dbReference type="PROSITE" id="PS51464"/>
    </source>
</evidence>
<dbReference type="HAMAP" id="MF_00067">
    <property type="entry name" value="GmhA"/>
    <property type="match status" value="1"/>
</dbReference>
<dbReference type="InterPro" id="IPR001347">
    <property type="entry name" value="SIS_dom"/>
</dbReference>
<dbReference type="InterPro" id="IPR028098">
    <property type="entry name" value="Glyco_trans_4-like_N"/>
</dbReference>
<evidence type="ECO:0000256" key="3">
    <source>
        <dbReference type="ARBA" id="ARBA00009894"/>
    </source>
</evidence>
<evidence type="ECO:0000313" key="12">
    <source>
        <dbReference type="Proteomes" id="UP001476950"/>
    </source>
</evidence>
<feature type="binding site" evidence="9">
    <location>
        <position position="591"/>
    </location>
    <ligand>
        <name>Zn(2+)</name>
        <dbReference type="ChEBI" id="CHEBI:29105"/>
    </ligand>
</feature>
<comment type="caution">
    <text evidence="11">The sequence shown here is derived from an EMBL/GenBank/DDBJ whole genome shotgun (WGS) entry which is preliminary data.</text>
</comment>
<dbReference type="InterPro" id="IPR001296">
    <property type="entry name" value="Glyco_trans_1"/>
</dbReference>
<dbReference type="Pfam" id="PF00534">
    <property type="entry name" value="Glycos_transf_1"/>
    <property type="match status" value="1"/>
</dbReference>
<comment type="cofactor">
    <cofactor evidence="9">
        <name>Zn(2+)</name>
        <dbReference type="ChEBI" id="CHEBI:29105"/>
    </cofactor>
    <text evidence="9">Binds 1 zinc ion per subunit.</text>
</comment>
<feature type="binding site" evidence="9">
    <location>
        <begin position="513"/>
        <end position="514"/>
    </location>
    <ligand>
        <name>substrate</name>
    </ligand>
</feature>
<organism evidence="11 12">
    <name type="scientific">Stenomitos frigidus AS-A4</name>
    <dbReference type="NCBI Taxonomy" id="2933935"/>
    <lineage>
        <taxon>Bacteria</taxon>
        <taxon>Bacillati</taxon>
        <taxon>Cyanobacteriota</taxon>
        <taxon>Cyanophyceae</taxon>
        <taxon>Leptolyngbyales</taxon>
        <taxon>Leptolyngbyaceae</taxon>
        <taxon>Stenomitos</taxon>
    </lineage>
</organism>
<evidence type="ECO:0000313" key="11">
    <source>
        <dbReference type="EMBL" id="MEP1057539.1"/>
    </source>
</evidence>
<evidence type="ECO:0000256" key="5">
    <source>
        <dbReference type="ARBA" id="ARBA00022723"/>
    </source>
</evidence>
<dbReference type="EMBL" id="JAMPLM010000002">
    <property type="protein sequence ID" value="MEP1057539.1"/>
    <property type="molecule type" value="Genomic_DNA"/>
</dbReference>
<proteinExistence type="inferred from homology"/>
<dbReference type="PANTHER" id="PTHR30390">
    <property type="entry name" value="SEDOHEPTULOSE 7-PHOSPHATE ISOMERASE / DNAA INITIATOR-ASSOCIATING FACTOR FOR REPLICATION INITIATION"/>
    <property type="match status" value="1"/>
</dbReference>
<keyword evidence="11" id="KW-0808">Transferase</keyword>
<accession>A0ABV0KGT5</accession>
<reference evidence="11 12" key="1">
    <citation type="submission" date="2022-04" db="EMBL/GenBank/DDBJ databases">
        <title>Positive selection, recombination, and allopatry shape intraspecific diversity of widespread and dominant cyanobacteria.</title>
        <authorList>
            <person name="Wei J."/>
            <person name="Shu W."/>
            <person name="Hu C."/>
        </authorList>
    </citation>
    <scope>NUCLEOTIDE SEQUENCE [LARGE SCALE GENOMIC DNA]</scope>
    <source>
        <strain evidence="11 12">AS-A4</strain>
    </source>
</reference>
<comment type="pathway">
    <text evidence="9">Carbohydrate biosynthesis; D-glycero-D-manno-heptose 7-phosphate biosynthesis; D-glycero-alpha-D-manno-heptose 7-phosphate and D-glycero-beta-D-manno-heptose 7-phosphate from sedoheptulose 7-phosphate: step 1/1.</text>
</comment>
<evidence type="ECO:0000256" key="2">
    <source>
        <dbReference type="ARBA" id="ARBA00004496"/>
    </source>
</evidence>
<feature type="domain" description="SIS" evidence="10">
    <location>
        <begin position="455"/>
        <end position="611"/>
    </location>
</feature>
<feature type="binding site" evidence="9">
    <location>
        <position position="599"/>
    </location>
    <ligand>
        <name>Zn(2+)</name>
        <dbReference type="ChEBI" id="CHEBI:29105"/>
    </ligand>
</feature>
<name>A0ABV0KGT5_9CYAN</name>
<keyword evidence="4 9" id="KW-0963">Cytoplasm</keyword>
<keyword evidence="11" id="KW-0328">Glycosyltransferase</keyword>
<keyword evidence="6 9" id="KW-0862">Zinc</keyword>
<keyword evidence="5 9" id="KW-0479">Metal-binding</keyword>
<evidence type="ECO:0000256" key="7">
    <source>
        <dbReference type="ARBA" id="ARBA00023235"/>
    </source>
</evidence>
<comment type="catalytic activity">
    <reaction evidence="1 9">
        <text>2 D-sedoheptulose 7-phosphate = D-glycero-alpha-D-manno-heptose 7-phosphate + D-glycero-beta-D-manno-heptose 7-phosphate</text>
        <dbReference type="Rhea" id="RHEA:27489"/>
        <dbReference type="ChEBI" id="CHEBI:57483"/>
        <dbReference type="ChEBI" id="CHEBI:60203"/>
        <dbReference type="ChEBI" id="CHEBI:60204"/>
        <dbReference type="EC" id="5.3.1.28"/>
    </reaction>
</comment>
<dbReference type="CDD" id="cd05006">
    <property type="entry name" value="SIS_GmhA"/>
    <property type="match status" value="1"/>
</dbReference>
<dbReference type="InterPro" id="IPR004515">
    <property type="entry name" value="Phosphoheptose_Isoase"/>
</dbReference>
<dbReference type="CDD" id="cd03800">
    <property type="entry name" value="GT4_sucrose_synthase"/>
    <property type="match status" value="1"/>
</dbReference>
<protein>
    <recommendedName>
        <fullName evidence="9">Phosphoheptose isomerase</fullName>
        <ecNumber evidence="9">5.3.1.28</ecNumber>
    </recommendedName>
    <alternativeName>
        <fullName evidence="9">Sedoheptulose 7-phosphate isomerase</fullName>
    </alternativeName>
</protein>
<dbReference type="InterPro" id="IPR046348">
    <property type="entry name" value="SIS_dom_sf"/>
</dbReference>
<evidence type="ECO:0000256" key="6">
    <source>
        <dbReference type="ARBA" id="ARBA00022833"/>
    </source>
</evidence>
<feature type="binding site" evidence="9">
    <location>
        <position position="591"/>
    </location>
    <ligand>
        <name>substrate</name>
    </ligand>
</feature>
<comment type="subcellular location">
    <subcellularLocation>
        <location evidence="2 9">Cytoplasm</location>
    </subcellularLocation>
</comment>
<feature type="binding site" evidence="9">
    <location>
        <position position="544"/>
    </location>
    <ligand>
        <name>substrate</name>
    </ligand>
</feature>
<dbReference type="EC" id="5.3.1.28" evidence="9"/>
<dbReference type="Gene3D" id="3.40.50.2000">
    <property type="entry name" value="Glycogen Phosphorylase B"/>
    <property type="match status" value="2"/>
</dbReference>
<evidence type="ECO:0000256" key="1">
    <source>
        <dbReference type="ARBA" id="ARBA00000348"/>
    </source>
</evidence>
<gene>
    <name evidence="9" type="primary">gmhA</name>
    <name evidence="11" type="ORF">NDI38_03755</name>
</gene>
<dbReference type="Pfam" id="PF13579">
    <property type="entry name" value="Glyco_trans_4_4"/>
    <property type="match status" value="1"/>
</dbReference>
<dbReference type="InterPro" id="IPR035461">
    <property type="entry name" value="GmhA/DiaA"/>
</dbReference>
<comment type="similarity">
    <text evidence="3 9">Belongs to the SIS family. GmhA subfamily.</text>
</comment>
<dbReference type="GO" id="GO:0016757">
    <property type="term" value="F:glycosyltransferase activity"/>
    <property type="evidence" value="ECO:0007669"/>
    <property type="project" value="UniProtKB-KW"/>
</dbReference>
<feature type="binding site" evidence="9">
    <location>
        <position position="483"/>
    </location>
    <ligand>
        <name>substrate</name>
    </ligand>
</feature>
<evidence type="ECO:0000256" key="4">
    <source>
        <dbReference type="ARBA" id="ARBA00022490"/>
    </source>
</evidence>
<dbReference type="RefSeq" id="WP_190450485.1">
    <property type="nucleotide sequence ID" value="NZ_JAMPLM010000002.1"/>
</dbReference>
<comment type="function">
    <text evidence="9">Catalyzes the isomerization of sedoheptulose 7-phosphate in D-glycero-D-manno-heptose 7-phosphate.</text>
</comment>
<keyword evidence="12" id="KW-1185">Reference proteome</keyword>
<dbReference type="Pfam" id="PF13580">
    <property type="entry name" value="SIS_2"/>
    <property type="match status" value="1"/>
</dbReference>
<dbReference type="PROSITE" id="PS51464">
    <property type="entry name" value="SIS"/>
    <property type="match status" value="1"/>
</dbReference>
<feature type="binding site" evidence="9">
    <location>
        <begin position="470"/>
        <end position="472"/>
    </location>
    <ligand>
        <name>substrate</name>
    </ligand>
</feature>
<evidence type="ECO:0000256" key="8">
    <source>
        <dbReference type="ARBA" id="ARBA00023277"/>
    </source>
</evidence>
<keyword evidence="7 9" id="KW-0413">Isomerase</keyword>
<dbReference type="InterPro" id="IPR050099">
    <property type="entry name" value="SIS_GmhA/DiaA_subfam"/>
</dbReference>